<evidence type="ECO:0000259" key="3">
    <source>
        <dbReference type="PROSITE" id="PS51186"/>
    </source>
</evidence>
<sequence>MLIRDAVDGDVAQLTEINKWAVENTLASFARDPDDEEQRRAWLKGRQQKGLPVLVAEGDDGEFLGYSSYAQFREASGYRHTMEHSIYVNPHIHAKGVGSALLTALVERARQAKNVKVLIGFIEATNEASLALHKKVGFWEVGTLTGVGYKFGKPLDVTIMQIDVHSPEAAETPRRSSAKQL</sequence>
<dbReference type="Gene3D" id="3.40.630.30">
    <property type="match status" value="1"/>
</dbReference>
<reference evidence="5" key="1">
    <citation type="submission" date="2018-04" db="EMBL/GenBank/DDBJ databases">
        <authorList>
            <person name="Liu S."/>
            <person name="Wang Z."/>
            <person name="Li J."/>
        </authorList>
    </citation>
    <scope>NUCLEOTIDE SEQUENCE [LARGE SCALE GENOMIC DNA]</scope>
    <source>
        <strain evidence="5">2189</strain>
    </source>
</reference>
<dbReference type="GO" id="GO:0016747">
    <property type="term" value="F:acyltransferase activity, transferring groups other than amino-acyl groups"/>
    <property type="evidence" value="ECO:0007669"/>
    <property type="project" value="InterPro"/>
</dbReference>
<dbReference type="OrthoDB" id="3173333at2"/>
<dbReference type="PANTHER" id="PTHR43072">
    <property type="entry name" value="N-ACETYLTRANSFERASE"/>
    <property type="match status" value="1"/>
</dbReference>
<dbReference type="KEGG" id="cyz:C3B44_07930"/>
<dbReference type="Pfam" id="PF00583">
    <property type="entry name" value="Acetyltransf_1"/>
    <property type="match status" value="1"/>
</dbReference>
<dbReference type="SUPFAM" id="SSF55729">
    <property type="entry name" value="Acyl-CoA N-acyltransferases (Nat)"/>
    <property type="match status" value="1"/>
</dbReference>
<accession>A0A2U1T7Y4</accession>
<dbReference type="PANTHER" id="PTHR43072:SF23">
    <property type="entry name" value="UPF0039 PROTEIN C11D3.02C"/>
    <property type="match status" value="1"/>
</dbReference>
<evidence type="ECO:0000256" key="2">
    <source>
        <dbReference type="ARBA" id="ARBA00023315"/>
    </source>
</evidence>
<dbReference type="PROSITE" id="PS51186">
    <property type="entry name" value="GNAT"/>
    <property type="match status" value="1"/>
</dbReference>
<name>A0A2U1T7Y4_9CORY</name>
<keyword evidence="2" id="KW-0012">Acyltransferase</keyword>
<dbReference type="RefSeq" id="WP_108432616.1">
    <property type="nucleotide sequence ID" value="NZ_CP026947.1"/>
</dbReference>
<organism evidence="4 5">
    <name type="scientific">Corynebacterium yudongzhengii</name>
    <dbReference type="NCBI Taxonomy" id="2080740"/>
    <lineage>
        <taxon>Bacteria</taxon>
        <taxon>Bacillati</taxon>
        <taxon>Actinomycetota</taxon>
        <taxon>Actinomycetes</taxon>
        <taxon>Mycobacteriales</taxon>
        <taxon>Corynebacteriaceae</taxon>
        <taxon>Corynebacterium</taxon>
    </lineage>
</organism>
<dbReference type="InterPro" id="IPR016181">
    <property type="entry name" value="Acyl_CoA_acyltransferase"/>
</dbReference>
<dbReference type="CDD" id="cd04301">
    <property type="entry name" value="NAT_SF"/>
    <property type="match status" value="1"/>
</dbReference>
<evidence type="ECO:0000313" key="4">
    <source>
        <dbReference type="EMBL" id="PWC02117.1"/>
    </source>
</evidence>
<dbReference type="AlphaFoldDB" id="A0A2U1T7Y4"/>
<dbReference type="EMBL" id="QEEZ01000006">
    <property type="protein sequence ID" value="PWC02117.1"/>
    <property type="molecule type" value="Genomic_DNA"/>
</dbReference>
<dbReference type="Proteomes" id="UP000244989">
    <property type="component" value="Unassembled WGS sequence"/>
</dbReference>
<protein>
    <submittedName>
        <fullName evidence="4">N-acetyltransferase</fullName>
    </submittedName>
</protein>
<evidence type="ECO:0000256" key="1">
    <source>
        <dbReference type="ARBA" id="ARBA00022679"/>
    </source>
</evidence>
<keyword evidence="5" id="KW-1185">Reference proteome</keyword>
<feature type="domain" description="N-acetyltransferase" evidence="3">
    <location>
        <begin position="1"/>
        <end position="156"/>
    </location>
</feature>
<keyword evidence="1 4" id="KW-0808">Transferase</keyword>
<proteinExistence type="predicted"/>
<comment type="caution">
    <text evidence="4">The sequence shown here is derived from an EMBL/GenBank/DDBJ whole genome shotgun (WGS) entry which is preliminary data.</text>
</comment>
<dbReference type="InterPro" id="IPR000182">
    <property type="entry name" value="GNAT_dom"/>
</dbReference>
<gene>
    <name evidence="4" type="ORF">DF222_04450</name>
</gene>
<evidence type="ECO:0000313" key="5">
    <source>
        <dbReference type="Proteomes" id="UP000244989"/>
    </source>
</evidence>